<feature type="compositionally biased region" description="Pro residues" evidence="1">
    <location>
        <begin position="89"/>
        <end position="127"/>
    </location>
</feature>
<dbReference type="PANTHER" id="PTHR46560">
    <property type="entry name" value="CYPHER, ISOFORM B"/>
    <property type="match status" value="1"/>
</dbReference>
<keyword evidence="2" id="KW-0472">Membrane</keyword>
<dbReference type="PROSITE" id="PS51034">
    <property type="entry name" value="ZP_2"/>
    <property type="match status" value="1"/>
</dbReference>
<keyword evidence="2" id="KW-0812">Transmembrane</keyword>
<evidence type="ECO:0000256" key="1">
    <source>
        <dbReference type="SAM" id="MobiDB-lite"/>
    </source>
</evidence>
<proteinExistence type="predicted"/>
<keyword evidence="2" id="KW-1133">Transmembrane helix</keyword>
<feature type="compositionally biased region" description="Polar residues" evidence="1">
    <location>
        <begin position="42"/>
        <end position="53"/>
    </location>
</feature>
<dbReference type="InterPro" id="IPR056953">
    <property type="entry name" value="CUT_N"/>
</dbReference>
<name>A0A9C6U2M3_FRAOC</name>
<feature type="domain" description="ZP" evidence="3">
    <location>
        <begin position="270"/>
        <end position="521"/>
    </location>
</feature>
<feature type="region of interest" description="Disordered" evidence="1">
    <location>
        <begin position="1"/>
        <end position="262"/>
    </location>
</feature>
<dbReference type="Pfam" id="PF25057">
    <property type="entry name" value="CUT_N"/>
    <property type="match status" value="1"/>
</dbReference>
<gene>
    <name evidence="5" type="primary">LOC113203637</name>
</gene>
<feature type="compositionally biased region" description="Pro residues" evidence="1">
    <location>
        <begin position="161"/>
        <end position="171"/>
    </location>
</feature>
<accession>A0A9C6U2M3</accession>
<feature type="transmembrane region" description="Helical" evidence="2">
    <location>
        <begin position="610"/>
        <end position="633"/>
    </location>
</feature>
<evidence type="ECO:0000256" key="2">
    <source>
        <dbReference type="SAM" id="Phobius"/>
    </source>
</evidence>
<feature type="compositionally biased region" description="Pro residues" evidence="1">
    <location>
        <begin position="193"/>
        <end position="210"/>
    </location>
</feature>
<dbReference type="RefSeq" id="XP_052125035.1">
    <property type="nucleotide sequence ID" value="XM_052269075.1"/>
</dbReference>
<dbReference type="Gene3D" id="2.60.40.3210">
    <property type="entry name" value="Zona pellucida, ZP-N domain"/>
    <property type="match status" value="1"/>
</dbReference>
<sequence>MSRTQERRARQQGVGQPSRQYLPAPEGTQRPRPFQPPSSPTTEPARQQVTPPSRQYLPVPEGPAGPSTEAPRPFETPVPELPTTGPAETPGPEPGPAPGPGPAPEPAPGPAPAPGPEPIPFPIPETPAPAAETPAPPAPTEPAPAPGPAPTEAPLTEAPQTPAPTEAPTPAAPQETFAPETPAPEVITEAPATPAPEYPTEAPTPAPVPEAPVTAPEAADTPAPTEAPAAPTSAPDVPTGPAPEAPAPEAPTPEQDNGLHPPHIHAIDVQCAKDMMTITIEFDKPYDGIIYSKGYFKDPNCRYVQPNSNQIKYTFTVMLNSCGTQFVDDFQGAGQAYLENVIVLQNEEGIQEVWDSIRSVRCLWEGNLKQALTVALSVGNLNQEIVTFGGDTGMAKLDIQVGRGPFAPTANGLVKIGEVMTLVVSVEGDPGFDVQVRACVARDADSSNVVQLTDDNGCVLKPKLIGAFQKTKDTGNTGASIIAYAFFQAFKFPDVMDLIIECSVDLCKTDCEMCPNPNQKLEPGARRRRRDTSGNATQLEGEGMIGDDLGVLMGRRLRVFTPDELPVDVLLEGNATELALQQQETYGDNVILMSEDSRRADGVCMSLPSFAASSAIMLSLLTASCLLSATLWLKLQRTNFSKRPVHQ</sequence>
<dbReference type="Gene3D" id="2.60.40.4100">
    <property type="entry name" value="Zona pellucida, ZP-C domain"/>
    <property type="match status" value="1"/>
</dbReference>
<feature type="compositionally biased region" description="Low complexity" evidence="1">
    <location>
        <begin position="211"/>
        <end position="235"/>
    </location>
</feature>
<evidence type="ECO:0000259" key="3">
    <source>
        <dbReference type="PROSITE" id="PS51034"/>
    </source>
</evidence>
<keyword evidence="4" id="KW-1185">Reference proteome</keyword>
<dbReference type="PANTHER" id="PTHR46560:SF4">
    <property type="entry name" value="DUSKY"/>
    <property type="match status" value="1"/>
</dbReference>
<feature type="compositionally biased region" description="Pro residues" evidence="1">
    <location>
        <begin position="134"/>
        <end position="151"/>
    </location>
</feature>
<protein>
    <submittedName>
        <fullName evidence="5">Uncharacterized protein LOC113203637</fullName>
    </submittedName>
</protein>
<dbReference type="AlphaFoldDB" id="A0A9C6U2M3"/>
<organism evidence="4 5">
    <name type="scientific">Frankliniella occidentalis</name>
    <name type="common">Western flower thrips</name>
    <name type="synonym">Euthrips occidentalis</name>
    <dbReference type="NCBI Taxonomy" id="133901"/>
    <lineage>
        <taxon>Eukaryota</taxon>
        <taxon>Metazoa</taxon>
        <taxon>Ecdysozoa</taxon>
        <taxon>Arthropoda</taxon>
        <taxon>Hexapoda</taxon>
        <taxon>Insecta</taxon>
        <taxon>Pterygota</taxon>
        <taxon>Neoptera</taxon>
        <taxon>Paraneoptera</taxon>
        <taxon>Thysanoptera</taxon>
        <taxon>Terebrantia</taxon>
        <taxon>Thripoidea</taxon>
        <taxon>Thripidae</taxon>
        <taxon>Frankliniella</taxon>
    </lineage>
</organism>
<dbReference type="Proteomes" id="UP000504606">
    <property type="component" value="Unplaced"/>
</dbReference>
<feature type="compositionally biased region" description="Pro residues" evidence="1">
    <location>
        <begin position="238"/>
        <end position="251"/>
    </location>
</feature>
<evidence type="ECO:0000313" key="5">
    <source>
        <dbReference type="RefSeq" id="XP_052125035.1"/>
    </source>
</evidence>
<evidence type="ECO:0000313" key="4">
    <source>
        <dbReference type="Proteomes" id="UP000504606"/>
    </source>
</evidence>
<dbReference type="OrthoDB" id="10068552at2759"/>
<dbReference type="SMART" id="SM00241">
    <property type="entry name" value="ZP"/>
    <property type="match status" value="1"/>
</dbReference>
<feature type="compositionally biased region" description="Low complexity" evidence="1">
    <location>
        <begin position="172"/>
        <end position="192"/>
    </location>
</feature>
<dbReference type="KEGG" id="foc:113203637"/>
<dbReference type="GeneID" id="113203637"/>
<dbReference type="InterPro" id="IPR042235">
    <property type="entry name" value="ZP-C_dom"/>
</dbReference>
<reference evidence="5" key="1">
    <citation type="submission" date="2025-08" db="UniProtKB">
        <authorList>
            <consortium name="RefSeq"/>
        </authorList>
    </citation>
    <scope>IDENTIFICATION</scope>
    <source>
        <tissue evidence="5">Whole organism</tissue>
    </source>
</reference>
<dbReference type="InterPro" id="IPR001507">
    <property type="entry name" value="ZP_dom"/>
</dbReference>